<gene>
    <name evidence="6" type="ORF">E9232_002773</name>
</gene>
<sequence length="181" mass="20300">MDRTSPAEDLLEDVRRAMDLNPEAAHAAALRLVTHLTGPAAERAGVRGGLAPWQQHKIDRYLRKHLERPLSVEMLAGQISLSVSHFCRAFKASFGTTPHMHIIRLRLDLARHLMLTTEDPLSHIALACGLANQAHLSRLFRRWVGEPPSAWRRRNLTDAHAKARRRSPAPAADPLVSVNRF</sequence>
<accession>A0ABU1JNQ2</accession>
<dbReference type="Gene3D" id="1.10.10.60">
    <property type="entry name" value="Homeodomain-like"/>
    <property type="match status" value="1"/>
</dbReference>
<keyword evidence="1" id="KW-0805">Transcription regulation</keyword>
<dbReference type="RefSeq" id="WP_309794723.1">
    <property type="nucleotide sequence ID" value="NZ_JAVDPW010000004.1"/>
</dbReference>
<dbReference type="Pfam" id="PF12833">
    <property type="entry name" value="HTH_18"/>
    <property type="match status" value="1"/>
</dbReference>
<keyword evidence="3" id="KW-0804">Transcription</keyword>
<comment type="caution">
    <text evidence="6">The sequence shown here is derived from an EMBL/GenBank/DDBJ whole genome shotgun (WGS) entry which is preliminary data.</text>
</comment>
<evidence type="ECO:0000313" key="7">
    <source>
        <dbReference type="Proteomes" id="UP001262410"/>
    </source>
</evidence>
<keyword evidence="2" id="KW-0238">DNA-binding</keyword>
<evidence type="ECO:0000256" key="4">
    <source>
        <dbReference type="SAM" id="MobiDB-lite"/>
    </source>
</evidence>
<organism evidence="6 7">
    <name type="scientific">Inquilinus ginsengisoli</name>
    <dbReference type="NCBI Taxonomy" id="363840"/>
    <lineage>
        <taxon>Bacteria</taxon>
        <taxon>Pseudomonadati</taxon>
        <taxon>Pseudomonadota</taxon>
        <taxon>Alphaproteobacteria</taxon>
        <taxon>Rhodospirillales</taxon>
        <taxon>Rhodospirillaceae</taxon>
        <taxon>Inquilinus</taxon>
    </lineage>
</organism>
<evidence type="ECO:0000256" key="1">
    <source>
        <dbReference type="ARBA" id="ARBA00023015"/>
    </source>
</evidence>
<feature type="region of interest" description="Disordered" evidence="4">
    <location>
        <begin position="157"/>
        <end position="181"/>
    </location>
</feature>
<protein>
    <submittedName>
        <fullName evidence="6">AraC-like DNA-binding protein</fullName>
    </submittedName>
</protein>
<feature type="domain" description="HTH araC/xylS-type" evidence="5">
    <location>
        <begin position="56"/>
        <end position="154"/>
    </location>
</feature>
<evidence type="ECO:0000259" key="5">
    <source>
        <dbReference type="PROSITE" id="PS01124"/>
    </source>
</evidence>
<evidence type="ECO:0000313" key="6">
    <source>
        <dbReference type="EMBL" id="MDR6290252.1"/>
    </source>
</evidence>
<dbReference type="PANTHER" id="PTHR46796:SF14">
    <property type="entry name" value="TRANSCRIPTIONAL REGULATORY PROTEIN"/>
    <property type="match status" value="1"/>
</dbReference>
<proteinExistence type="predicted"/>
<keyword evidence="7" id="KW-1185">Reference proteome</keyword>
<name>A0ABU1JNQ2_9PROT</name>
<evidence type="ECO:0000256" key="2">
    <source>
        <dbReference type="ARBA" id="ARBA00023125"/>
    </source>
</evidence>
<evidence type="ECO:0000256" key="3">
    <source>
        <dbReference type="ARBA" id="ARBA00023163"/>
    </source>
</evidence>
<dbReference type="SMART" id="SM00342">
    <property type="entry name" value="HTH_ARAC"/>
    <property type="match status" value="1"/>
</dbReference>
<dbReference type="InterPro" id="IPR009057">
    <property type="entry name" value="Homeodomain-like_sf"/>
</dbReference>
<dbReference type="InterPro" id="IPR018060">
    <property type="entry name" value="HTH_AraC"/>
</dbReference>
<dbReference type="SUPFAM" id="SSF46689">
    <property type="entry name" value="Homeodomain-like"/>
    <property type="match status" value="2"/>
</dbReference>
<dbReference type="PANTHER" id="PTHR46796">
    <property type="entry name" value="HTH-TYPE TRANSCRIPTIONAL ACTIVATOR RHAS-RELATED"/>
    <property type="match status" value="1"/>
</dbReference>
<dbReference type="PROSITE" id="PS01124">
    <property type="entry name" value="HTH_ARAC_FAMILY_2"/>
    <property type="match status" value="1"/>
</dbReference>
<reference evidence="6 7" key="1">
    <citation type="submission" date="2023-07" db="EMBL/GenBank/DDBJ databases">
        <title>Sorghum-associated microbial communities from plants grown in Nebraska, USA.</title>
        <authorList>
            <person name="Schachtman D."/>
        </authorList>
    </citation>
    <scope>NUCLEOTIDE SEQUENCE [LARGE SCALE GENOMIC DNA]</scope>
    <source>
        <strain evidence="6 7">584</strain>
    </source>
</reference>
<dbReference type="Proteomes" id="UP001262410">
    <property type="component" value="Unassembled WGS sequence"/>
</dbReference>
<dbReference type="InterPro" id="IPR050204">
    <property type="entry name" value="AraC_XylS_family_regulators"/>
</dbReference>
<dbReference type="EMBL" id="JAVDPW010000004">
    <property type="protein sequence ID" value="MDR6290252.1"/>
    <property type="molecule type" value="Genomic_DNA"/>
</dbReference>